<dbReference type="KEGG" id="sod:Sant_1643"/>
<accession>W0HX19</accession>
<dbReference type="EMBL" id="CP006569">
    <property type="protein sequence ID" value="AHF76698.1"/>
    <property type="molecule type" value="Genomic_DNA"/>
</dbReference>
<keyword evidence="2" id="KW-1185">Reference proteome</keyword>
<gene>
    <name evidence="1" type="ORF">Sant_1643</name>
</gene>
<name>W0HX19_9GAMM</name>
<proteinExistence type="predicted"/>
<protein>
    <submittedName>
        <fullName evidence="1">Uncharacterized protein</fullName>
    </submittedName>
</protein>
<dbReference type="PATRIC" id="fig|1239307.3.peg.1788"/>
<evidence type="ECO:0000313" key="2">
    <source>
        <dbReference type="Proteomes" id="UP000019028"/>
    </source>
</evidence>
<evidence type="ECO:0000313" key="1">
    <source>
        <dbReference type="EMBL" id="AHF76698.1"/>
    </source>
</evidence>
<sequence length="152" mass="17098">MDLALGAVEPDEDPIGPLLPTLPVKDRDRSFSPSTVEQAIVVWLFICHAREIIMANDPHYQVLLDRIEALEARERQLTVTSHAYQVVLTTILGNLDVQTRDRIITMVDEAHEIAYSQAVNRSDRHLSEVIKGADEVVQRMFNYAQGNPHSGL</sequence>
<dbReference type="HOGENOM" id="CLU_1881972_0_0_6"/>
<reference evidence="1 2" key="1">
    <citation type="journal article" date="2014" name="Genome Biol. Evol.">
        <title>Genome degeneration and adaptation in a nascent stage of symbiosis.</title>
        <authorList>
            <person name="Oakeson K.F."/>
            <person name="Gil R."/>
            <person name="Clayton A.L."/>
            <person name="Dunn D.M."/>
            <person name="von Niederhausern A.C."/>
            <person name="Hamil C."/>
            <person name="Aoyagi A."/>
            <person name="Duval B."/>
            <person name="Baca A."/>
            <person name="Silva F.J."/>
            <person name="Vallier A."/>
            <person name="Jackson D.G."/>
            <person name="Latorre A."/>
            <person name="Weiss R.B."/>
            <person name="Heddi A."/>
            <person name="Moya A."/>
            <person name="Dale C."/>
        </authorList>
    </citation>
    <scope>NUCLEOTIDE SEQUENCE [LARGE SCALE GENOMIC DNA]</scope>
    <source>
        <strain evidence="1 2">HS1</strain>
    </source>
</reference>
<dbReference type="Proteomes" id="UP000019028">
    <property type="component" value="Chromosome"/>
</dbReference>
<organism evidence="1 2">
    <name type="scientific">Sodalis praecaptivus</name>
    <dbReference type="NCBI Taxonomy" id="1239307"/>
    <lineage>
        <taxon>Bacteria</taxon>
        <taxon>Pseudomonadati</taxon>
        <taxon>Pseudomonadota</taxon>
        <taxon>Gammaproteobacteria</taxon>
        <taxon>Enterobacterales</taxon>
        <taxon>Bruguierivoracaceae</taxon>
        <taxon>Sodalis</taxon>
    </lineage>
</organism>
<dbReference type="AlphaFoldDB" id="W0HX19"/>